<evidence type="ECO:0008006" key="6">
    <source>
        <dbReference type="Google" id="ProtNLM"/>
    </source>
</evidence>
<organism evidence="4 5">
    <name type="scientific">Algoriphagus halophytocola</name>
    <dbReference type="NCBI Taxonomy" id="2991499"/>
    <lineage>
        <taxon>Bacteria</taxon>
        <taxon>Pseudomonadati</taxon>
        <taxon>Bacteroidota</taxon>
        <taxon>Cytophagia</taxon>
        <taxon>Cytophagales</taxon>
        <taxon>Cyclobacteriaceae</taxon>
        <taxon>Algoriphagus</taxon>
    </lineage>
</organism>
<dbReference type="SUPFAM" id="SSF53686">
    <property type="entry name" value="Tryptophan synthase beta subunit-like PLP-dependent enzymes"/>
    <property type="match status" value="1"/>
</dbReference>
<dbReference type="PANTHER" id="PTHR43780:SF2">
    <property type="entry name" value="1-AMINOCYCLOPROPANE-1-CARBOXYLATE DEAMINASE-RELATED"/>
    <property type="match status" value="1"/>
</dbReference>
<evidence type="ECO:0000256" key="1">
    <source>
        <dbReference type="ARBA" id="ARBA00001933"/>
    </source>
</evidence>
<name>A0ABY6MDM0_9BACT</name>
<dbReference type="PANTHER" id="PTHR43780">
    <property type="entry name" value="1-AMINOCYCLOPROPANE-1-CARBOXYLATE DEAMINASE-RELATED"/>
    <property type="match status" value="1"/>
</dbReference>
<protein>
    <recommendedName>
        <fullName evidence="6">1-aminocyclopropane-1-carboxylate deaminase</fullName>
    </recommendedName>
</protein>
<evidence type="ECO:0000313" key="5">
    <source>
        <dbReference type="Proteomes" id="UP001163156"/>
    </source>
</evidence>
<dbReference type="Gene3D" id="3.40.50.1100">
    <property type="match status" value="2"/>
</dbReference>
<evidence type="ECO:0000256" key="3">
    <source>
        <dbReference type="ARBA" id="ARBA00022898"/>
    </source>
</evidence>
<accession>A0ABY6MDM0</accession>
<dbReference type="Proteomes" id="UP001163156">
    <property type="component" value="Chromosome"/>
</dbReference>
<gene>
    <name evidence="4" type="ORF">OM944_14430</name>
</gene>
<comment type="similarity">
    <text evidence="2">Belongs to the ACC deaminase/D-cysteine desulfhydrase family.</text>
</comment>
<reference evidence="4" key="1">
    <citation type="submission" date="2022-10" db="EMBL/GenBank/DDBJ databases">
        <title>Algoriphagus sp. a novel bacteria isolate from halophytes salicornia europaea.</title>
        <authorList>
            <person name="Peng Y."/>
            <person name="Jiang L."/>
            <person name="Lee J."/>
        </authorList>
    </citation>
    <scope>NUCLEOTIDE SEQUENCE</scope>
    <source>
        <strain evidence="4">TR-M5</strain>
    </source>
</reference>
<dbReference type="InterPro" id="IPR027278">
    <property type="entry name" value="ACCD_DCysDesulf"/>
</dbReference>
<evidence type="ECO:0000256" key="2">
    <source>
        <dbReference type="ARBA" id="ARBA00008639"/>
    </source>
</evidence>
<evidence type="ECO:0000313" key="4">
    <source>
        <dbReference type="EMBL" id="UZD21860.1"/>
    </source>
</evidence>
<dbReference type="EMBL" id="CP110226">
    <property type="protein sequence ID" value="UZD21860.1"/>
    <property type="molecule type" value="Genomic_DNA"/>
</dbReference>
<comment type="cofactor">
    <cofactor evidence="1">
        <name>pyridoxal 5'-phosphate</name>
        <dbReference type="ChEBI" id="CHEBI:597326"/>
    </cofactor>
</comment>
<proteinExistence type="inferred from homology"/>
<dbReference type="RefSeq" id="WP_264808326.1">
    <property type="nucleotide sequence ID" value="NZ_CP110226.1"/>
</dbReference>
<keyword evidence="3" id="KW-0663">Pyridoxal phosphate</keyword>
<keyword evidence="5" id="KW-1185">Reference proteome</keyword>
<sequence>MEEKGIELAIKRLDLVHAGVSGNKFFKLKYNLEKAKIEGKNKILTFGGAFSNHIYATAEAAKADNLESIGIIRGERTSPLNATLSHAERLGMHLHFIDRKSHRRI</sequence>
<dbReference type="InterPro" id="IPR036052">
    <property type="entry name" value="TrpB-like_PALP_sf"/>
</dbReference>